<dbReference type="PANTHER" id="PTHR30146:SF109">
    <property type="entry name" value="HTH-TYPE TRANSCRIPTIONAL REGULATOR GALS"/>
    <property type="match status" value="1"/>
</dbReference>
<dbReference type="CDD" id="cd01392">
    <property type="entry name" value="HTH_LacI"/>
    <property type="match status" value="1"/>
</dbReference>
<keyword evidence="3" id="KW-0804">Transcription</keyword>
<dbReference type="PRINTS" id="PR00036">
    <property type="entry name" value="HTHLACI"/>
</dbReference>
<dbReference type="SMART" id="SM00354">
    <property type="entry name" value="HTH_LACI"/>
    <property type="match status" value="1"/>
</dbReference>
<dbReference type="Gene3D" id="1.10.260.40">
    <property type="entry name" value="lambda repressor-like DNA-binding domains"/>
    <property type="match status" value="1"/>
</dbReference>
<reference evidence="5 6" key="1">
    <citation type="submission" date="2018-08" db="EMBL/GenBank/DDBJ databases">
        <title>A genome reference for cultivated species of the human gut microbiota.</title>
        <authorList>
            <person name="Zou Y."/>
            <person name="Xue W."/>
            <person name="Luo G."/>
        </authorList>
    </citation>
    <scope>NUCLEOTIDE SEQUENCE [LARGE SCALE GENOMIC DNA]</scope>
    <source>
        <strain evidence="5 6">AF26-4BH</strain>
    </source>
</reference>
<evidence type="ECO:0000256" key="3">
    <source>
        <dbReference type="ARBA" id="ARBA00023163"/>
    </source>
</evidence>
<feature type="domain" description="HTH lacI-type" evidence="4">
    <location>
        <begin position="2"/>
        <end position="57"/>
    </location>
</feature>
<keyword evidence="2" id="KW-0238">DNA-binding</keyword>
<dbReference type="InterPro" id="IPR046335">
    <property type="entry name" value="LacI/GalR-like_sensor"/>
</dbReference>
<dbReference type="Pfam" id="PF13377">
    <property type="entry name" value="Peripla_BP_3"/>
    <property type="match status" value="1"/>
</dbReference>
<dbReference type="InterPro" id="IPR000843">
    <property type="entry name" value="HTH_LacI"/>
</dbReference>
<keyword evidence="1" id="KW-0805">Transcription regulation</keyword>
<comment type="caution">
    <text evidence="5">The sequence shown here is derived from an EMBL/GenBank/DDBJ whole genome shotgun (WGS) entry which is preliminary data.</text>
</comment>
<dbReference type="PROSITE" id="PS50932">
    <property type="entry name" value="HTH_LACI_2"/>
    <property type="match status" value="1"/>
</dbReference>
<evidence type="ECO:0000256" key="1">
    <source>
        <dbReference type="ARBA" id="ARBA00023015"/>
    </source>
</evidence>
<evidence type="ECO:0000256" key="2">
    <source>
        <dbReference type="ARBA" id="ARBA00023125"/>
    </source>
</evidence>
<dbReference type="GO" id="GO:0003700">
    <property type="term" value="F:DNA-binding transcription factor activity"/>
    <property type="evidence" value="ECO:0007669"/>
    <property type="project" value="TreeGrafter"/>
</dbReference>
<dbReference type="PROSITE" id="PS00356">
    <property type="entry name" value="HTH_LACI_1"/>
    <property type="match status" value="1"/>
</dbReference>
<accession>A0A3E3IEJ8</accession>
<sequence>MATLKDVAKKAGVSTATVSYVLNGRLDKVGPEVTKRVQEVMKELGYQPNMMARALRSRKTNIIGVLSEDVTTFQVSSILKGINQAADEMKYQIILGDLALSDKIWNGRIQDYSQVISYQEEIQEKLNIFRAAGVSGVIYVGMHNRDVSGLLNTDMPLVYAYCYTKEEEDITVDCDNQVISCQLVEKMLHKGHRRIGLISGPVDSIPTYRRMMGYQEALMQSGITFDPSLIAYGNWSDGSGYTACMELLALENPPTAIYCMNDWMALGAMKALKEKNIAVPRQVEIAGFDDIDLCGFVEPPLTSVELPMTEIGREAAQIVVDLIHGKKVDDRHRELSCCLKERESFQSRKEEN</sequence>
<evidence type="ECO:0000313" key="6">
    <source>
        <dbReference type="Proteomes" id="UP000261166"/>
    </source>
</evidence>
<dbReference type="GO" id="GO:0000976">
    <property type="term" value="F:transcription cis-regulatory region binding"/>
    <property type="evidence" value="ECO:0007669"/>
    <property type="project" value="TreeGrafter"/>
</dbReference>
<organism evidence="5 6">
    <name type="scientific">Eisenbergiella massiliensis</name>
    <dbReference type="NCBI Taxonomy" id="1720294"/>
    <lineage>
        <taxon>Bacteria</taxon>
        <taxon>Bacillati</taxon>
        <taxon>Bacillota</taxon>
        <taxon>Clostridia</taxon>
        <taxon>Lachnospirales</taxon>
        <taxon>Lachnospiraceae</taxon>
        <taxon>Eisenbergiella</taxon>
    </lineage>
</organism>
<dbReference type="Proteomes" id="UP000261166">
    <property type="component" value="Unassembled WGS sequence"/>
</dbReference>
<dbReference type="InterPro" id="IPR028082">
    <property type="entry name" value="Peripla_BP_I"/>
</dbReference>
<dbReference type="OrthoDB" id="43195at2"/>
<dbReference type="AlphaFoldDB" id="A0A3E3IEJ8"/>
<dbReference type="Gene3D" id="3.40.50.2300">
    <property type="match status" value="2"/>
</dbReference>
<dbReference type="PANTHER" id="PTHR30146">
    <property type="entry name" value="LACI-RELATED TRANSCRIPTIONAL REPRESSOR"/>
    <property type="match status" value="1"/>
</dbReference>
<gene>
    <name evidence="5" type="ORF">DWY69_25975</name>
</gene>
<protein>
    <submittedName>
        <fullName evidence="5">LacI family transcriptional regulator</fullName>
    </submittedName>
</protein>
<evidence type="ECO:0000313" key="5">
    <source>
        <dbReference type="EMBL" id="RGE65489.1"/>
    </source>
</evidence>
<proteinExistence type="predicted"/>
<dbReference type="SUPFAM" id="SSF53822">
    <property type="entry name" value="Periplasmic binding protein-like I"/>
    <property type="match status" value="1"/>
</dbReference>
<name>A0A3E3IEJ8_9FIRM</name>
<dbReference type="CDD" id="cd06288">
    <property type="entry name" value="PBP1_sucrose_transcription_regulator"/>
    <property type="match status" value="1"/>
</dbReference>
<dbReference type="Pfam" id="PF00356">
    <property type="entry name" value="LacI"/>
    <property type="match status" value="1"/>
</dbReference>
<dbReference type="EMBL" id="QVLU01000035">
    <property type="protein sequence ID" value="RGE65489.1"/>
    <property type="molecule type" value="Genomic_DNA"/>
</dbReference>
<evidence type="ECO:0000259" key="4">
    <source>
        <dbReference type="PROSITE" id="PS50932"/>
    </source>
</evidence>
<dbReference type="RefSeq" id="WP_117531535.1">
    <property type="nucleotide sequence ID" value="NZ_JALETP010000084.1"/>
</dbReference>
<dbReference type="SUPFAM" id="SSF47413">
    <property type="entry name" value="lambda repressor-like DNA-binding domains"/>
    <property type="match status" value="1"/>
</dbReference>
<dbReference type="InterPro" id="IPR010982">
    <property type="entry name" value="Lambda_DNA-bd_dom_sf"/>
</dbReference>